<dbReference type="RefSeq" id="WP_256312570.1">
    <property type="nucleotide sequence ID" value="NZ_JANGAC010000017.1"/>
</dbReference>
<evidence type="ECO:0008006" key="3">
    <source>
        <dbReference type="Google" id="ProtNLM"/>
    </source>
</evidence>
<dbReference type="EMBL" id="JANGAC010000017">
    <property type="protein sequence ID" value="MCQ4924979.1"/>
    <property type="molecule type" value="Genomic_DNA"/>
</dbReference>
<proteinExistence type="predicted"/>
<organism evidence="1 2">
    <name type="scientific">Tissierella carlieri</name>
    <dbReference type="NCBI Taxonomy" id="689904"/>
    <lineage>
        <taxon>Bacteria</taxon>
        <taxon>Bacillati</taxon>
        <taxon>Bacillota</taxon>
        <taxon>Tissierellia</taxon>
        <taxon>Tissierellales</taxon>
        <taxon>Tissierellaceae</taxon>
        <taxon>Tissierella</taxon>
    </lineage>
</organism>
<dbReference type="Proteomes" id="UP001524478">
    <property type="component" value="Unassembled WGS sequence"/>
</dbReference>
<protein>
    <recommendedName>
        <fullName evidence="3">DUF1289 domain-containing protein</fullName>
    </recommendedName>
</protein>
<evidence type="ECO:0000313" key="2">
    <source>
        <dbReference type="Proteomes" id="UP001524478"/>
    </source>
</evidence>
<accession>A0ABT1SES4</accession>
<gene>
    <name evidence="1" type="ORF">NE686_17900</name>
</gene>
<name>A0ABT1SES4_9FIRM</name>
<keyword evidence="2" id="KW-1185">Reference proteome</keyword>
<comment type="caution">
    <text evidence="1">The sequence shown here is derived from an EMBL/GenBank/DDBJ whole genome shotgun (WGS) entry which is preliminary data.</text>
</comment>
<evidence type="ECO:0000313" key="1">
    <source>
        <dbReference type="EMBL" id="MCQ4924979.1"/>
    </source>
</evidence>
<reference evidence="1 2" key="1">
    <citation type="submission" date="2022-06" db="EMBL/GenBank/DDBJ databases">
        <title>Isolation of gut microbiota from human fecal samples.</title>
        <authorList>
            <person name="Pamer E.G."/>
            <person name="Barat B."/>
            <person name="Waligurski E."/>
            <person name="Medina S."/>
            <person name="Paddock L."/>
            <person name="Mostad J."/>
        </authorList>
    </citation>
    <scope>NUCLEOTIDE SEQUENCE [LARGE SCALE GENOMIC DNA]</scope>
    <source>
        <strain evidence="1 2">DFI.7.95</strain>
    </source>
</reference>
<sequence>MDNEKIICGLRAEDNTGCCGECWLNIAGCFDVWETMSNHCKGTKEESKMIGEMFHQKRDRKELLSKYDFTEEEREIIIEGSWF</sequence>